<gene>
    <name evidence="2" type="ORF">EYF80_050719</name>
</gene>
<organism evidence="2 3">
    <name type="scientific">Liparis tanakae</name>
    <name type="common">Tanaka's snailfish</name>
    <dbReference type="NCBI Taxonomy" id="230148"/>
    <lineage>
        <taxon>Eukaryota</taxon>
        <taxon>Metazoa</taxon>
        <taxon>Chordata</taxon>
        <taxon>Craniata</taxon>
        <taxon>Vertebrata</taxon>
        <taxon>Euteleostomi</taxon>
        <taxon>Actinopterygii</taxon>
        <taxon>Neopterygii</taxon>
        <taxon>Teleostei</taxon>
        <taxon>Neoteleostei</taxon>
        <taxon>Acanthomorphata</taxon>
        <taxon>Eupercaria</taxon>
        <taxon>Perciformes</taxon>
        <taxon>Cottioidei</taxon>
        <taxon>Cottales</taxon>
        <taxon>Liparidae</taxon>
        <taxon>Liparis</taxon>
    </lineage>
</organism>
<comment type="caution">
    <text evidence="2">The sequence shown here is derived from an EMBL/GenBank/DDBJ whole genome shotgun (WGS) entry which is preliminary data.</text>
</comment>
<protein>
    <submittedName>
        <fullName evidence="2">Uncharacterized protein</fullName>
    </submittedName>
</protein>
<proteinExistence type="predicted"/>
<dbReference type="AlphaFoldDB" id="A0A4Z2FED6"/>
<feature type="region of interest" description="Disordered" evidence="1">
    <location>
        <begin position="116"/>
        <end position="144"/>
    </location>
</feature>
<sequence>MENMSMSLTITISSWSSSKMASFITSVSSGGTELRDVSSGGTELRDVSSGGTELRDVSSGGTELRDVSSGGTELRDVSSSPVMCSTTRGFWSCVMSEAEPPTSLVKQSVARHAFHVFSKRGSPPPAANQRPRPAEHMRVISKTD</sequence>
<keyword evidence="3" id="KW-1185">Reference proteome</keyword>
<feature type="region of interest" description="Disordered" evidence="1">
    <location>
        <begin position="34"/>
        <end position="80"/>
    </location>
</feature>
<evidence type="ECO:0000313" key="2">
    <source>
        <dbReference type="EMBL" id="TNN39124.1"/>
    </source>
</evidence>
<feature type="compositionally biased region" description="Basic and acidic residues" evidence="1">
    <location>
        <begin position="132"/>
        <end position="144"/>
    </location>
</feature>
<accession>A0A4Z2FED6</accession>
<reference evidence="2 3" key="1">
    <citation type="submission" date="2019-03" db="EMBL/GenBank/DDBJ databases">
        <title>First draft genome of Liparis tanakae, snailfish: a comprehensive survey of snailfish specific genes.</title>
        <authorList>
            <person name="Kim W."/>
            <person name="Song I."/>
            <person name="Jeong J.-H."/>
            <person name="Kim D."/>
            <person name="Kim S."/>
            <person name="Ryu S."/>
            <person name="Song J.Y."/>
            <person name="Lee S.K."/>
        </authorList>
    </citation>
    <scope>NUCLEOTIDE SEQUENCE [LARGE SCALE GENOMIC DNA]</scope>
    <source>
        <tissue evidence="2">Muscle</tissue>
    </source>
</reference>
<dbReference type="EMBL" id="SRLO01001307">
    <property type="protein sequence ID" value="TNN39124.1"/>
    <property type="molecule type" value="Genomic_DNA"/>
</dbReference>
<name>A0A4Z2FED6_9TELE</name>
<evidence type="ECO:0000313" key="3">
    <source>
        <dbReference type="Proteomes" id="UP000314294"/>
    </source>
</evidence>
<evidence type="ECO:0000256" key="1">
    <source>
        <dbReference type="SAM" id="MobiDB-lite"/>
    </source>
</evidence>
<dbReference type="Proteomes" id="UP000314294">
    <property type="component" value="Unassembled WGS sequence"/>
</dbReference>